<feature type="chain" id="PRO_5025335788" evidence="5">
    <location>
        <begin position="22"/>
        <end position="398"/>
    </location>
</feature>
<keyword evidence="7" id="KW-1185">Reference proteome</keyword>
<sequence length="398" mass="42455">MKLKVLGIVLLCVGCVLSVHAYDFQMYGIDSDADELVLINMTNGTTTTVAPLGVDLGVTVAFDYNPVDGLLYFVENKTDSLYSVSPTGGVASLVWSNALPGTESTFIASLGFSITGDAYVYAEGAAFEQGNLYSFDLSTGNSTLLGGANSYPSVLGGDLSSDGTMWLSDEWDGKVYRVSINDGAEVWSPSSAIWHTGNGPGDLHDMDEAYGGSLWVSATDRTSGSVNLIVELSPLSGLEISRVVVDRFGIHSIASVPYPDSDGDGLLDKDEVGIYGTDPNNRDMDGDGLSDGQEILIYNTDPKLADSDADGFGDLFEISTGFSPTSTNSTPDLLSEIQAAIEFQFNAATGVSYRIEATDDLANAWEVIETDIIGPGGEVKRLYSIEGQDKRYFRARRN</sequence>
<dbReference type="AlphaFoldDB" id="A0A6C2TW49"/>
<organism evidence="6 7">
    <name type="scientific">Pontiella desulfatans</name>
    <dbReference type="NCBI Taxonomy" id="2750659"/>
    <lineage>
        <taxon>Bacteria</taxon>
        <taxon>Pseudomonadati</taxon>
        <taxon>Kiritimatiellota</taxon>
        <taxon>Kiritimatiellia</taxon>
        <taxon>Kiritimatiellales</taxon>
        <taxon>Pontiellaceae</taxon>
        <taxon>Pontiella</taxon>
    </lineage>
</organism>
<comment type="subcellular location">
    <subcellularLocation>
        <location evidence="1">Secreted</location>
    </subcellularLocation>
</comment>
<protein>
    <submittedName>
        <fullName evidence="6">Uncharacterized protein</fullName>
    </submittedName>
</protein>
<dbReference type="InterPro" id="IPR015943">
    <property type="entry name" value="WD40/YVTN_repeat-like_dom_sf"/>
</dbReference>
<dbReference type="InterPro" id="IPR028974">
    <property type="entry name" value="TSP_type-3_rpt"/>
</dbReference>
<evidence type="ECO:0000256" key="5">
    <source>
        <dbReference type="SAM" id="SignalP"/>
    </source>
</evidence>
<evidence type="ECO:0000256" key="3">
    <source>
        <dbReference type="ARBA" id="ARBA00022729"/>
    </source>
</evidence>
<dbReference type="InterPro" id="IPR053180">
    <property type="entry name" value="Ca-binding_acidic-repeat"/>
</dbReference>
<evidence type="ECO:0000256" key="1">
    <source>
        <dbReference type="ARBA" id="ARBA00004613"/>
    </source>
</evidence>
<dbReference type="PROSITE" id="PS00018">
    <property type="entry name" value="EF_HAND_1"/>
    <property type="match status" value="1"/>
</dbReference>
<proteinExistence type="predicted"/>
<evidence type="ECO:0000256" key="2">
    <source>
        <dbReference type="ARBA" id="ARBA00022525"/>
    </source>
</evidence>
<dbReference type="SUPFAM" id="SSF101898">
    <property type="entry name" value="NHL repeat"/>
    <property type="match status" value="1"/>
</dbReference>
<name>A0A6C2TW49_PONDE</name>
<dbReference type="Pfam" id="PF18884">
    <property type="entry name" value="TSP3_bac"/>
    <property type="match status" value="2"/>
</dbReference>
<accession>A0A6C2TW49</accession>
<gene>
    <name evidence="6" type="ORF">PDESU_00370</name>
</gene>
<keyword evidence="4" id="KW-0106">Calcium</keyword>
<dbReference type="Gene3D" id="4.10.1080.10">
    <property type="entry name" value="TSP type-3 repeat"/>
    <property type="match status" value="1"/>
</dbReference>
<dbReference type="GO" id="GO:0005509">
    <property type="term" value="F:calcium ion binding"/>
    <property type="evidence" value="ECO:0007669"/>
    <property type="project" value="InterPro"/>
</dbReference>
<dbReference type="RefSeq" id="WP_136077541.1">
    <property type="nucleotide sequence ID" value="NZ_CAAHFG010000001.1"/>
</dbReference>
<dbReference type="Gene3D" id="2.130.10.10">
    <property type="entry name" value="YVTN repeat-like/Quinoprotein amine dehydrogenase"/>
    <property type="match status" value="1"/>
</dbReference>
<dbReference type="PANTHER" id="PTHR37467">
    <property type="entry name" value="EXPORTED CALCIUM-BINDING GLYCOPROTEIN-RELATED"/>
    <property type="match status" value="1"/>
</dbReference>
<evidence type="ECO:0000313" key="7">
    <source>
        <dbReference type="Proteomes" id="UP000366872"/>
    </source>
</evidence>
<dbReference type="SUPFAM" id="SSF103647">
    <property type="entry name" value="TSP type-3 repeat"/>
    <property type="match status" value="1"/>
</dbReference>
<dbReference type="Proteomes" id="UP000366872">
    <property type="component" value="Unassembled WGS sequence"/>
</dbReference>
<dbReference type="InterPro" id="IPR059100">
    <property type="entry name" value="TSP3_bac"/>
</dbReference>
<evidence type="ECO:0000313" key="6">
    <source>
        <dbReference type="EMBL" id="VGO11823.1"/>
    </source>
</evidence>
<feature type="signal peptide" evidence="5">
    <location>
        <begin position="1"/>
        <end position="21"/>
    </location>
</feature>
<keyword evidence="2" id="KW-0964">Secreted</keyword>
<dbReference type="PANTHER" id="PTHR37467:SF1">
    <property type="entry name" value="EXPORTED CALCIUM-BINDING GLYCOPROTEIN"/>
    <property type="match status" value="1"/>
</dbReference>
<evidence type="ECO:0000256" key="4">
    <source>
        <dbReference type="ARBA" id="ARBA00022837"/>
    </source>
</evidence>
<keyword evidence="3 5" id="KW-0732">Signal</keyword>
<dbReference type="InterPro" id="IPR018247">
    <property type="entry name" value="EF_Hand_1_Ca_BS"/>
</dbReference>
<dbReference type="EMBL" id="CAAHFG010000001">
    <property type="protein sequence ID" value="VGO11823.1"/>
    <property type="molecule type" value="Genomic_DNA"/>
</dbReference>
<reference evidence="6 7" key="1">
    <citation type="submission" date="2019-04" db="EMBL/GenBank/DDBJ databases">
        <authorList>
            <person name="Van Vliet M D."/>
        </authorList>
    </citation>
    <scope>NUCLEOTIDE SEQUENCE [LARGE SCALE GENOMIC DNA]</scope>
    <source>
        <strain evidence="6 7">F1</strain>
    </source>
</reference>